<dbReference type="GO" id="GO:0006282">
    <property type="term" value="P:regulation of DNA repair"/>
    <property type="evidence" value="ECO:0007669"/>
    <property type="project" value="InterPro"/>
</dbReference>
<evidence type="ECO:0000256" key="1">
    <source>
        <dbReference type="ARBA" id="ARBA00004496"/>
    </source>
</evidence>
<dbReference type="InterPro" id="IPR036388">
    <property type="entry name" value="WH-like_DNA-bd_sf"/>
</dbReference>
<dbReference type="EMBL" id="UOFJ01000602">
    <property type="protein sequence ID" value="VAW71453.1"/>
    <property type="molecule type" value="Genomic_DNA"/>
</dbReference>
<feature type="domain" description="RecX second three-helical" evidence="5">
    <location>
        <begin position="51"/>
        <end position="85"/>
    </location>
</feature>
<comment type="similarity">
    <text evidence="2">Belongs to the RecX family.</text>
</comment>
<dbReference type="GO" id="GO:0005737">
    <property type="term" value="C:cytoplasm"/>
    <property type="evidence" value="ECO:0007669"/>
    <property type="project" value="UniProtKB-SubCell"/>
</dbReference>
<evidence type="ECO:0000256" key="2">
    <source>
        <dbReference type="ARBA" id="ARBA00009695"/>
    </source>
</evidence>
<evidence type="ECO:0000313" key="7">
    <source>
        <dbReference type="EMBL" id="VAW71453.1"/>
    </source>
</evidence>
<name>A0A3B0Y4W0_9ZZZZ</name>
<dbReference type="Pfam" id="PF21982">
    <property type="entry name" value="RecX_HTH1"/>
    <property type="match status" value="1"/>
</dbReference>
<reference evidence="7" key="1">
    <citation type="submission" date="2018-06" db="EMBL/GenBank/DDBJ databases">
        <authorList>
            <person name="Zhirakovskaya E."/>
        </authorList>
    </citation>
    <scope>NUCLEOTIDE SEQUENCE</scope>
</reference>
<organism evidence="7">
    <name type="scientific">hydrothermal vent metagenome</name>
    <dbReference type="NCBI Taxonomy" id="652676"/>
    <lineage>
        <taxon>unclassified sequences</taxon>
        <taxon>metagenomes</taxon>
        <taxon>ecological metagenomes</taxon>
    </lineage>
</organism>
<dbReference type="Pfam" id="PF02631">
    <property type="entry name" value="RecX_HTH2"/>
    <property type="match status" value="1"/>
</dbReference>
<feature type="domain" description="RecX first three-helical" evidence="6">
    <location>
        <begin position="8"/>
        <end position="44"/>
    </location>
</feature>
<dbReference type="Gene3D" id="1.10.10.10">
    <property type="entry name" value="Winged helix-like DNA-binding domain superfamily/Winged helix DNA-binding domain"/>
    <property type="match status" value="3"/>
</dbReference>
<sequence length="149" mass="17667">MPRSINEVAVAALARREHSILQIQRKLTQKGFEEAEINAAINHLTENNLLSEERFTESYINMRKRRGYGPIRIAQELRERGISDTLFCGFLDKNNPQWREVMRQQYVKKYADSEAHEYAEKVRRAKYLQSRGFPLDWVFKLNSIDLYDE</sequence>
<evidence type="ECO:0000256" key="4">
    <source>
        <dbReference type="ARBA" id="ARBA00022490"/>
    </source>
</evidence>
<accession>A0A3B0Y4W0</accession>
<keyword evidence="4" id="KW-0963">Cytoplasm</keyword>
<dbReference type="InterPro" id="IPR053924">
    <property type="entry name" value="RecX_HTH_2nd"/>
</dbReference>
<gene>
    <name evidence="7" type="ORF">MNBD_GAMMA10-1352</name>
</gene>
<dbReference type="PANTHER" id="PTHR33602:SF1">
    <property type="entry name" value="REGULATORY PROTEIN RECX FAMILY PROTEIN"/>
    <property type="match status" value="1"/>
</dbReference>
<evidence type="ECO:0000256" key="3">
    <source>
        <dbReference type="ARBA" id="ARBA00018111"/>
    </source>
</evidence>
<proteinExistence type="inferred from homology"/>
<protein>
    <recommendedName>
        <fullName evidence="3">Regulatory protein RecX</fullName>
    </recommendedName>
</protein>
<dbReference type="InterPro" id="IPR053926">
    <property type="entry name" value="RecX_HTH_1st"/>
</dbReference>
<dbReference type="InterPro" id="IPR003783">
    <property type="entry name" value="Regulatory_RecX"/>
</dbReference>
<dbReference type="PANTHER" id="PTHR33602">
    <property type="entry name" value="REGULATORY PROTEIN RECX FAMILY PROTEIN"/>
    <property type="match status" value="1"/>
</dbReference>
<evidence type="ECO:0000259" key="6">
    <source>
        <dbReference type="Pfam" id="PF21982"/>
    </source>
</evidence>
<comment type="subcellular location">
    <subcellularLocation>
        <location evidence="1">Cytoplasm</location>
    </subcellularLocation>
</comment>
<evidence type="ECO:0000259" key="5">
    <source>
        <dbReference type="Pfam" id="PF02631"/>
    </source>
</evidence>
<dbReference type="AlphaFoldDB" id="A0A3B0Y4W0"/>
<dbReference type="HAMAP" id="MF_01114">
    <property type="entry name" value="RecX"/>
    <property type="match status" value="1"/>
</dbReference>